<evidence type="ECO:0000256" key="7">
    <source>
        <dbReference type="NCBIfam" id="TIGR00188"/>
    </source>
</evidence>
<dbReference type="SUPFAM" id="SSF54211">
    <property type="entry name" value="Ribosomal protein S5 domain 2-like"/>
    <property type="match status" value="1"/>
</dbReference>
<evidence type="ECO:0000313" key="9">
    <source>
        <dbReference type="Proteomes" id="UP001575105"/>
    </source>
</evidence>
<evidence type="ECO:0000256" key="2">
    <source>
        <dbReference type="ARBA" id="ARBA00022722"/>
    </source>
</evidence>
<sequence length="132" mass="15078">MGDGTNHRGLRFRRAQRLSGSLAFQAVFDARCRKNVGPLVFHALPNELAFNRLGLSVGRRVGSAVVRGRVKRLLREAFRLEQLSGPQGYDMVIVVRPHALAGLDDYRRMVAEGKAQVDREWRRRQRRAERAE</sequence>
<keyword evidence="1 6" id="KW-0819">tRNA processing</keyword>
<name>A0ABV4U0Q1_9BACT</name>
<keyword evidence="5 6" id="KW-0694">RNA-binding</keyword>
<dbReference type="PANTHER" id="PTHR33992">
    <property type="entry name" value="RIBONUCLEASE P PROTEIN COMPONENT"/>
    <property type="match status" value="1"/>
</dbReference>
<comment type="caution">
    <text evidence="8">The sequence shown here is derived from an EMBL/GenBank/DDBJ whole genome shotgun (WGS) entry which is preliminary data.</text>
</comment>
<comment type="subunit">
    <text evidence="6">Consists of a catalytic RNA component (M1 or rnpB) and a protein subunit.</text>
</comment>
<evidence type="ECO:0000256" key="6">
    <source>
        <dbReference type="HAMAP-Rule" id="MF_00227"/>
    </source>
</evidence>
<dbReference type="InterPro" id="IPR000100">
    <property type="entry name" value="RNase_P"/>
</dbReference>
<keyword evidence="9" id="KW-1185">Reference proteome</keyword>
<reference evidence="8 9" key="1">
    <citation type="submission" date="2024-08" db="EMBL/GenBank/DDBJ databases">
        <title>Whole-genome sequencing of halo(alkali)philic microorganisms from hypersaline lakes.</title>
        <authorList>
            <person name="Sorokin D.Y."/>
            <person name="Merkel A.Y."/>
            <person name="Messina E."/>
            <person name="Yakimov M."/>
        </authorList>
    </citation>
    <scope>NUCLEOTIDE SEQUENCE [LARGE SCALE GENOMIC DNA]</scope>
    <source>
        <strain evidence="8 9">AB-hyl4</strain>
    </source>
</reference>
<dbReference type="RefSeq" id="WP_425344108.1">
    <property type="nucleotide sequence ID" value="NZ_JBGUBD010000002.1"/>
</dbReference>
<keyword evidence="3 6" id="KW-0255">Endonuclease</keyword>
<comment type="catalytic activity">
    <reaction evidence="6">
        <text>Endonucleolytic cleavage of RNA, removing 5'-extranucleotides from tRNA precursor.</text>
        <dbReference type="EC" id="3.1.26.5"/>
    </reaction>
</comment>
<protein>
    <recommendedName>
        <fullName evidence="6 7">Ribonuclease P protein component</fullName>
        <shortName evidence="6">RNase P protein</shortName>
        <shortName evidence="6">RNaseP protein</shortName>
        <ecNumber evidence="6 7">3.1.26.5</ecNumber>
    </recommendedName>
    <alternativeName>
        <fullName evidence="6">Protein C5</fullName>
    </alternativeName>
</protein>
<dbReference type="EMBL" id="JBGUBD010000002">
    <property type="protein sequence ID" value="MFA9477181.1"/>
    <property type="molecule type" value="Genomic_DNA"/>
</dbReference>
<accession>A0ABV4U0Q1</accession>
<keyword evidence="4 6" id="KW-0378">Hydrolase</keyword>
<dbReference type="PANTHER" id="PTHR33992:SF1">
    <property type="entry name" value="RIBONUCLEASE P PROTEIN COMPONENT"/>
    <property type="match status" value="1"/>
</dbReference>
<dbReference type="GO" id="GO:0004526">
    <property type="term" value="F:ribonuclease P activity"/>
    <property type="evidence" value="ECO:0007669"/>
    <property type="project" value="UniProtKB-EC"/>
</dbReference>
<dbReference type="Pfam" id="PF00825">
    <property type="entry name" value="Ribonuclease_P"/>
    <property type="match status" value="1"/>
</dbReference>
<evidence type="ECO:0000256" key="1">
    <source>
        <dbReference type="ARBA" id="ARBA00022694"/>
    </source>
</evidence>
<dbReference type="Gene3D" id="3.30.230.10">
    <property type="match status" value="1"/>
</dbReference>
<evidence type="ECO:0000256" key="5">
    <source>
        <dbReference type="ARBA" id="ARBA00022884"/>
    </source>
</evidence>
<evidence type="ECO:0000256" key="3">
    <source>
        <dbReference type="ARBA" id="ARBA00022759"/>
    </source>
</evidence>
<comment type="similarity">
    <text evidence="6">Belongs to the RnpA family.</text>
</comment>
<dbReference type="HAMAP" id="MF_00227">
    <property type="entry name" value="RNase_P"/>
    <property type="match status" value="1"/>
</dbReference>
<organism evidence="8 9">
    <name type="scientific">Natronomicrosphaera hydrolytica</name>
    <dbReference type="NCBI Taxonomy" id="3242702"/>
    <lineage>
        <taxon>Bacteria</taxon>
        <taxon>Pseudomonadati</taxon>
        <taxon>Planctomycetota</taxon>
        <taxon>Phycisphaerae</taxon>
        <taxon>Phycisphaerales</taxon>
        <taxon>Phycisphaeraceae</taxon>
        <taxon>Natronomicrosphaera</taxon>
    </lineage>
</organism>
<proteinExistence type="inferred from homology"/>
<dbReference type="NCBIfam" id="TIGR00188">
    <property type="entry name" value="rnpA"/>
    <property type="match status" value="1"/>
</dbReference>
<evidence type="ECO:0000256" key="4">
    <source>
        <dbReference type="ARBA" id="ARBA00022801"/>
    </source>
</evidence>
<keyword evidence="2 6" id="KW-0540">Nuclease</keyword>
<dbReference type="Proteomes" id="UP001575105">
    <property type="component" value="Unassembled WGS sequence"/>
</dbReference>
<comment type="function">
    <text evidence="6">RNaseP catalyzes the removal of the 5'-leader sequence from pre-tRNA to produce the mature 5'-terminus. It can also cleave other RNA substrates such as 4.5S RNA. The protein component plays an auxiliary but essential role in vivo by binding to the 5'-leader sequence and broadening the substrate specificity of the ribozyme.</text>
</comment>
<dbReference type="InterPro" id="IPR020568">
    <property type="entry name" value="Ribosomal_Su5_D2-typ_SF"/>
</dbReference>
<evidence type="ECO:0000313" key="8">
    <source>
        <dbReference type="EMBL" id="MFA9477181.1"/>
    </source>
</evidence>
<dbReference type="InterPro" id="IPR014721">
    <property type="entry name" value="Ribsml_uS5_D2-typ_fold_subgr"/>
</dbReference>
<dbReference type="EC" id="3.1.26.5" evidence="6 7"/>
<gene>
    <name evidence="6 8" type="primary">rnpA</name>
    <name evidence="8" type="ORF">ACERK3_02620</name>
</gene>